<reference evidence="6 7" key="1">
    <citation type="journal article" date="2017" name="Genome Announc.">
        <title>Draft Genome Sequence of a Sporulating and Motile Strain of Lachnotalea glycerini Isolated from Water in Quebec City, Canada.</title>
        <authorList>
            <person name="Maheux A.F."/>
            <person name="Boudreau D.K."/>
            <person name="Berube E."/>
            <person name="Boissinot M."/>
            <person name="Raymond F."/>
            <person name="Brodeur S."/>
            <person name="Corbeil J."/>
            <person name="Isabel S."/>
            <person name="Omar R.F."/>
            <person name="Bergeron M.G."/>
        </authorList>
    </citation>
    <scope>NUCLEOTIDE SEQUENCE [LARGE SCALE GENOMIC DNA]</scope>
    <source>
        <strain evidence="6 7">CCRI-19302</strain>
    </source>
</reference>
<dbReference type="CDD" id="cd06267">
    <property type="entry name" value="PBP1_LacI_sugar_binding-like"/>
    <property type="match status" value="1"/>
</dbReference>
<dbReference type="GO" id="GO:0003700">
    <property type="term" value="F:DNA-binding transcription factor activity"/>
    <property type="evidence" value="ECO:0007669"/>
    <property type="project" value="TreeGrafter"/>
</dbReference>
<dbReference type="EMBL" id="NOKA02000070">
    <property type="protein sequence ID" value="RDY29286.1"/>
    <property type="molecule type" value="Genomic_DNA"/>
</dbReference>
<dbReference type="PANTHER" id="PTHR30146">
    <property type="entry name" value="LACI-RELATED TRANSCRIPTIONAL REPRESSOR"/>
    <property type="match status" value="1"/>
</dbReference>
<dbReference type="InterPro" id="IPR010982">
    <property type="entry name" value="Lambda_DNA-bd_dom_sf"/>
</dbReference>
<keyword evidence="1" id="KW-0805">Transcription regulation</keyword>
<name>A0A255I132_9FIRM</name>
<sequence>MDKKVDIEYIAKIAGVSRSTVSRVLTHSSKVKEETRLKVEAVMEQENYRPSIVARGLATGKLNIIALIVSDIRNPFYSELVWIINTNLRENGYLMTLYNSSQIAGENDQHLQQLFDYGFSGIIIADARNELSFSNLLKKANCPIVLVNRELDFVSQYDSISVDNVQGGYIATNYLIELGHRKIGMLHGPSISTTSQGRFEGYQMAFKEHGLKLDSSYISSGNLNMESGKKYAKEVIVHSDSPPSAVFVGGDLMSYGVLDECIRNHIRIPQDLSIIGFDDIPFSQTSFINLTSVQHPYATIGKLVATRIIERIEGNDEPASKIVLAPTLEIRGTTAKVS</sequence>
<dbReference type="AlphaFoldDB" id="A0A255I132"/>
<evidence type="ECO:0000313" key="6">
    <source>
        <dbReference type="EMBL" id="RDY29286.1"/>
    </source>
</evidence>
<gene>
    <name evidence="5" type="ORF">C8E03_10846</name>
    <name evidence="6" type="ORF">CG710_018655</name>
</gene>
<dbReference type="SUPFAM" id="SSF53822">
    <property type="entry name" value="Periplasmic binding protein-like I"/>
    <property type="match status" value="1"/>
</dbReference>
<evidence type="ECO:0000313" key="7">
    <source>
        <dbReference type="Proteomes" id="UP000216411"/>
    </source>
</evidence>
<dbReference type="Proteomes" id="UP000247523">
    <property type="component" value="Unassembled WGS sequence"/>
</dbReference>
<dbReference type="Pfam" id="PF13377">
    <property type="entry name" value="Peripla_BP_3"/>
    <property type="match status" value="1"/>
</dbReference>
<keyword evidence="3" id="KW-0804">Transcription</keyword>
<reference evidence="6" key="3">
    <citation type="submission" date="2018-07" db="EMBL/GenBank/DDBJ databases">
        <authorList>
            <person name="Quirk P.G."/>
            <person name="Krulwich T.A."/>
        </authorList>
    </citation>
    <scope>NUCLEOTIDE SEQUENCE</scope>
    <source>
        <strain evidence="6">CCRI-19302</strain>
    </source>
</reference>
<evidence type="ECO:0000256" key="1">
    <source>
        <dbReference type="ARBA" id="ARBA00023015"/>
    </source>
</evidence>
<dbReference type="Proteomes" id="UP000216411">
    <property type="component" value="Unassembled WGS sequence"/>
</dbReference>
<dbReference type="Gene3D" id="1.10.260.40">
    <property type="entry name" value="lambda repressor-like DNA-binding domains"/>
    <property type="match status" value="1"/>
</dbReference>
<dbReference type="CDD" id="cd01392">
    <property type="entry name" value="HTH_LacI"/>
    <property type="match status" value="1"/>
</dbReference>
<keyword evidence="7" id="KW-1185">Reference proteome</keyword>
<accession>A0A255I132</accession>
<comment type="caution">
    <text evidence="6">The sequence shown here is derived from an EMBL/GenBank/DDBJ whole genome shotgun (WGS) entry which is preliminary data.</text>
</comment>
<evidence type="ECO:0000256" key="2">
    <source>
        <dbReference type="ARBA" id="ARBA00023125"/>
    </source>
</evidence>
<dbReference type="Gene3D" id="3.40.50.2300">
    <property type="match status" value="2"/>
</dbReference>
<dbReference type="OrthoDB" id="9789891at2"/>
<proteinExistence type="predicted"/>
<dbReference type="InterPro" id="IPR028082">
    <property type="entry name" value="Peripla_BP_I"/>
</dbReference>
<reference evidence="5 8" key="2">
    <citation type="submission" date="2018-05" db="EMBL/GenBank/DDBJ databases">
        <title>Genomic Encyclopedia of Type Strains, Phase IV (KMG-IV): sequencing the most valuable type-strain genomes for metagenomic binning, comparative biology and taxonomic classification.</title>
        <authorList>
            <person name="Goeker M."/>
        </authorList>
    </citation>
    <scope>NUCLEOTIDE SEQUENCE [LARGE SCALE GENOMIC DNA]</scope>
    <source>
        <strain evidence="5 8">DSM 28816</strain>
    </source>
</reference>
<dbReference type="GO" id="GO:0000976">
    <property type="term" value="F:transcription cis-regulatory region binding"/>
    <property type="evidence" value="ECO:0007669"/>
    <property type="project" value="TreeGrafter"/>
</dbReference>
<evidence type="ECO:0000313" key="8">
    <source>
        <dbReference type="Proteomes" id="UP000247523"/>
    </source>
</evidence>
<dbReference type="SUPFAM" id="SSF47413">
    <property type="entry name" value="lambda repressor-like DNA-binding domains"/>
    <property type="match status" value="1"/>
</dbReference>
<dbReference type="InterPro" id="IPR046335">
    <property type="entry name" value="LacI/GalR-like_sensor"/>
</dbReference>
<dbReference type="RefSeq" id="WP_094380364.1">
    <property type="nucleotide sequence ID" value="NZ_NOKA02000070.1"/>
</dbReference>
<organism evidence="6 7">
    <name type="scientific">Lachnotalea glycerini</name>
    <dbReference type="NCBI Taxonomy" id="1763509"/>
    <lineage>
        <taxon>Bacteria</taxon>
        <taxon>Bacillati</taxon>
        <taxon>Bacillota</taxon>
        <taxon>Clostridia</taxon>
        <taxon>Lachnospirales</taxon>
        <taxon>Lachnospiraceae</taxon>
        <taxon>Lachnotalea</taxon>
    </lineage>
</organism>
<evidence type="ECO:0000256" key="3">
    <source>
        <dbReference type="ARBA" id="ARBA00023163"/>
    </source>
</evidence>
<dbReference type="Pfam" id="PF00356">
    <property type="entry name" value="LacI"/>
    <property type="match status" value="1"/>
</dbReference>
<evidence type="ECO:0000259" key="4">
    <source>
        <dbReference type="PROSITE" id="PS50932"/>
    </source>
</evidence>
<evidence type="ECO:0000313" key="5">
    <source>
        <dbReference type="EMBL" id="PXV88324.1"/>
    </source>
</evidence>
<dbReference type="EMBL" id="QICS01000008">
    <property type="protein sequence ID" value="PXV88324.1"/>
    <property type="molecule type" value="Genomic_DNA"/>
</dbReference>
<keyword evidence="2" id="KW-0238">DNA-binding</keyword>
<protein>
    <submittedName>
        <fullName evidence="6">LacI family transcriptional regulator</fullName>
    </submittedName>
</protein>
<dbReference type="InterPro" id="IPR000843">
    <property type="entry name" value="HTH_LacI"/>
</dbReference>
<dbReference type="PROSITE" id="PS50932">
    <property type="entry name" value="HTH_LACI_2"/>
    <property type="match status" value="1"/>
</dbReference>
<dbReference type="SMART" id="SM00354">
    <property type="entry name" value="HTH_LACI"/>
    <property type="match status" value="1"/>
</dbReference>
<dbReference type="PANTHER" id="PTHR30146:SF109">
    <property type="entry name" value="HTH-TYPE TRANSCRIPTIONAL REGULATOR GALS"/>
    <property type="match status" value="1"/>
</dbReference>
<feature type="domain" description="HTH lacI-type" evidence="4">
    <location>
        <begin position="10"/>
        <end position="59"/>
    </location>
</feature>